<name>A0AAV4QHX4_9ARAC</name>
<sequence length="96" mass="11127">MTSLRKVDFSLVLQKCKGSSPPRRETLPITSLSALYPKPVARSCPTFNSEMLAASKFKRQTEMKDRRNYWKRCEGILRTVHVDTKEQKHCHLCMKA</sequence>
<organism evidence="1 2">
    <name type="scientific">Caerostris darwini</name>
    <dbReference type="NCBI Taxonomy" id="1538125"/>
    <lineage>
        <taxon>Eukaryota</taxon>
        <taxon>Metazoa</taxon>
        <taxon>Ecdysozoa</taxon>
        <taxon>Arthropoda</taxon>
        <taxon>Chelicerata</taxon>
        <taxon>Arachnida</taxon>
        <taxon>Araneae</taxon>
        <taxon>Araneomorphae</taxon>
        <taxon>Entelegynae</taxon>
        <taxon>Araneoidea</taxon>
        <taxon>Araneidae</taxon>
        <taxon>Caerostris</taxon>
    </lineage>
</organism>
<protein>
    <submittedName>
        <fullName evidence="1">Uncharacterized protein</fullName>
    </submittedName>
</protein>
<dbReference type="EMBL" id="BPLQ01004569">
    <property type="protein sequence ID" value="GIY08929.1"/>
    <property type="molecule type" value="Genomic_DNA"/>
</dbReference>
<proteinExistence type="predicted"/>
<gene>
    <name evidence="1" type="ORF">CDAR_373581</name>
</gene>
<evidence type="ECO:0000313" key="1">
    <source>
        <dbReference type="EMBL" id="GIY08929.1"/>
    </source>
</evidence>
<comment type="caution">
    <text evidence="1">The sequence shown here is derived from an EMBL/GenBank/DDBJ whole genome shotgun (WGS) entry which is preliminary data.</text>
</comment>
<dbReference type="Proteomes" id="UP001054837">
    <property type="component" value="Unassembled WGS sequence"/>
</dbReference>
<evidence type="ECO:0000313" key="2">
    <source>
        <dbReference type="Proteomes" id="UP001054837"/>
    </source>
</evidence>
<keyword evidence="2" id="KW-1185">Reference proteome</keyword>
<dbReference type="AlphaFoldDB" id="A0AAV4QHX4"/>
<reference evidence="1 2" key="1">
    <citation type="submission" date="2021-06" db="EMBL/GenBank/DDBJ databases">
        <title>Caerostris darwini draft genome.</title>
        <authorList>
            <person name="Kono N."/>
            <person name="Arakawa K."/>
        </authorList>
    </citation>
    <scope>NUCLEOTIDE SEQUENCE [LARGE SCALE GENOMIC DNA]</scope>
</reference>
<accession>A0AAV4QHX4</accession>